<feature type="region of interest" description="Disordered" evidence="1">
    <location>
        <begin position="13"/>
        <end position="66"/>
    </location>
</feature>
<dbReference type="RefSeq" id="WP_188081913.1">
    <property type="nucleotide sequence ID" value="NZ_JACIEU010000007.1"/>
</dbReference>
<organism evidence="2 3">
    <name type="scientific">Sphingobium scionense</name>
    <dbReference type="NCBI Taxonomy" id="1404341"/>
    <lineage>
        <taxon>Bacteria</taxon>
        <taxon>Pseudomonadati</taxon>
        <taxon>Pseudomonadota</taxon>
        <taxon>Alphaproteobacteria</taxon>
        <taxon>Sphingomonadales</taxon>
        <taxon>Sphingomonadaceae</taxon>
        <taxon>Sphingobium</taxon>
    </lineage>
</organism>
<keyword evidence="3" id="KW-1185">Reference proteome</keyword>
<gene>
    <name evidence="2" type="ORF">GGQ90_001906</name>
</gene>
<name>A0A7W6LQ32_9SPHN</name>
<dbReference type="AlphaFoldDB" id="A0A7W6LQ32"/>
<dbReference type="Proteomes" id="UP000590524">
    <property type="component" value="Unassembled WGS sequence"/>
</dbReference>
<proteinExistence type="predicted"/>
<evidence type="ECO:0000313" key="3">
    <source>
        <dbReference type="Proteomes" id="UP000590524"/>
    </source>
</evidence>
<comment type="caution">
    <text evidence="2">The sequence shown here is derived from an EMBL/GenBank/DDBJ whole genome shotgun (WGS) entry which is preliminary data.</text>
</comment>
<evidence type="ECO:0000256" key="1">
    <source>
        <dbReference type="SAM" id="MobiDB-lite"/>
    </source>
</evidence>
<feature type="compositionally biased region" description="Basic and acidic residues" evidence="1">
    <location>
        <begin position="35"/>
        <end position="52"/>
    </location>
</feature>
<evidence type="ECO:0000313" key="2">
    <source>
        <dbReference type="EMBL" id="MBB4148127.1"/>
    </source>
</evidence>
<reference evidence="2 3" key="1">
    <citation type="submission" date="2020-08" db="EMBL/GenBank/DDBJ databases">
        <title>Genomic Encyclopedia of Type Strains, Phase IV (KMG-IV): sequencing the most valuable type-strain genomes for metagenomic binning, comparative biology and taxonomic classification.</title>
        <authorList>
            <person name="Goeker M."/>
        </authorList>
    </citation>
    <scope>NUCLEOTIDE SEQUENCE [LARGE SCALE GENOMIC DNA]</scope>
    <source>
        <strain evidence="2 3">DSM 19371</strain>
    </source>
</reference>
<accession>A0A7W6LQ32</accession>
<sequence>MNSLIIVSRFFPQHSPSAQEGPPTGVGTALQHAVRKSDRDQTLPENGKENLKMAKVSVNESDTGQH</sequence>
<dbReference type="EMBL" id="JACIEU010000007">
    <property type="protein sequence ID" value="MBB4148127.1"/>
    <property type="molecule type" value="Genomic_DNA"/>
</dbReference>
<protein>
    <submittedName>
        <fullName evidence="2">Uncharacterized protein</fullName>
    </submittedName>
</protein>